<dbReference type="NCBIfam" id="TIGR00797">
    <property type="entry name" value="matE"/>
    <property type="match status" value="1"/>
</dbReference>
<protein>
    <recommendedName>
        <fullName evidence="3">Multidrug export protein MepA</fullName>
    </recommendedName>
</protein>
<feature type="transmembrane region" description="Helical" evidence="10">
    <location>
        <begin position="194"/>
        <end position="215"/>
    </location>
</feature>
<dbReference type="PANTHER" id="PTHR43823">
    <property type="entry name" value="SPORULATION PROTEIN YKVU"/>
    <property type="match status" value="1"/>
</dbReference>
<evidence type="ECO:0000256" key="1">
    <source>
        <dbReference type="ARBA" id="ARBA00004651"/>
    </source>
</evidence>
<dbReference type="GO" id="GO:0005886">
    <property type="term" value="C:plasma membrane"/>
    <property type="evidence" value="ECO:0007669"/>
    <property type="project" value="UniProtKB-SubCell"/>
</dbReference>
<evidence type="ECO:0000256" key="5">
    <source>
        <dbReference type="ARBA" id="ARBA00022475"/>
    </source>
</evidence>
<dbReference type="InterPro" id="IPR048279">
    <property type="entry name" value="MdtK-like"/>
</dbReference>
<evidence type="ECO:0000256" key="10">
    <source>
        <dbReference type="SAM" id="Phobius"/>
    </source>
</evidence>
<keyword evidence="7 10" id="KW-1133">Transmembrane helix</keyword>
<dbReference type="EMBL" id="FXAW01000001">
    <property type="protein sequence ID" value="SMG12211.1"/>
    <property type="molecule type" value="Genomic_DNA"/>
</dbReference>
<organism evidence="11 12">
    <name type="scientific">Marivirga sericea</name>
    <dbReference type="NCBI Taxonomy" id="1028"/>
    <lineage>
        <taxon>Bacteria</taxon>
        <taxon>Pseudomonadati</taxon>
        <taxon>Bacteroidota</taxon>
        <taxon>Cytophagia</taxon>
        <taxon>Cytophagales</taxon>
        <taxon>Marivirgaceae</taxon>
        <taxon>Marivirga</taxon>
    </lineage>
</organism>
<dbReference type="PANTHER" id="PTHR43823:SF3">
    <property type="entry name" value="MULTIDRUG EXPORT PROTEIN MEPA"/>
    <property type="match status" value="1"/>
</dbReference>
<keyword evidence="9" id="KW-0046">Antibiotic resistance</keyword>
<accession>A0A1X7ICN8</accession>
<feature type="transmembrane region" description="Helical" evidence="10">
    <location>
        <begin position="386"/>
        <end position="410"/>
    </location>
</feature>
<feature type="transmembrane region" description="Helical" evidence="10">
    <location>
        <begin position="20"/>
        <end position="42"/>
    </location>
</feature>
<dbReference type="RefSeq" id="WP_085515483.1">
    <property type="nucleotide sequence ID" value="NZ_FXAW01000001.1"/>
</dbReference>
<dbReference type="InterPro" id="IPR051327">
    <property type="entry name" value="MATE_MepA_subfamily"/>
</dbReference>
<comment type="similarity">
    <text evidence="2">Belongs to the multi antimicrobial extrusion (MATE) (TC 2.A.66.1) family. MepA subfamily.</text>
</comment>
<feature type="transmembrane region" description="Helical" evidence="10">
    <location>
        <begin position="416"/>
        <end position="437"/>
    </location>
</feature>
<feature type="transmembrane region" description="Helical" evidence="10">
    <location>
        <begin position="136"/>
        <end position="153"/>
    </location>
</feature>
<evidence type="ECO:0000313" key="11">
    <source>
        <dbReference type="EMBL" id="SMG12211.1"/>
    </source>
</evidence>
<dbReference type="Proteomes" id="UP000193804">
    <property type="component" value="Unassembled WGS sequence"/>
</dbReference>
<dbReference type="PIRSF" id="PIRSF006603">
    <property type="entry name" value="DinF"/>
    <property type="match status" value="1"/>
</dbReference>
<feature type="transmembrane region" description="Helical" evidence="10">
    <location>
        <begin position="314"/>
        <end position="338"/>
    </location>
</feature>
<keyword evidence="4" id="KW-0813">Transport</keyword>
<dbReference type="GO" id="GO:0046677">
    <property type="term" value="P:response to antibiotic"/>
    <property type="evidence" value="ECO:0007669"/>
    <property type="project" value="UniProtKB-KW"/>
</dbReference>
<comment type="subcellular location">
    <subcellularLocation>
        <location evidence="1">Cell membrane</location>
        <topology evidence="1">Multi-pass membrane protein</topology>
    </subcellularLocation>
</comment>
<feature type="transmembrane region" description="Helical" evidence="10">
    <location>
        <begin position="98"/>
        <end position="116"/>
    </location>
</feature>
<evidence type="ECO:0000256" key="4">
    <source>
        <dbReference type="ARBA" id="ARBA00022448"/>
    </source>
</evidence>
<dbReference type="CDD" id="cd13143">
    <property type="entry name" value="MATE_MepA_like"/>
    <property type="match status" value="1"/>
</dbReference>
<feature type="transmembrane region" description="Helical" evidence="10">
    <location>
        <begin position="48"/>
        <end position="78"/>
    </location>
</feature>
<evidence type="ECO:0000256" key="8">
    <source>
        <dbReference type="ARBA" id="ARBA00023136"/>
    </source>
</evidence>
<dbReference type="OrthoDB" id="9811110at2"/>
<reference evidence="12" key="1">
    <citation type="submission" date="2017-04" db="EMBL/GenBank/DDBJ databases">
        <authorList>
            <person name="Varghese N."/>
            <person name="Submissions S."/>
        </authorList>
    </citation>
    <scope>NUCLEOTIDE SEQUENCE [LARGE SCALE GENOMIC DNA]</scope>
    <source>
        <strain evidence="12">DSM 4125</strain>
    </source>
</reference>
<evidence type="ECO:0000256" key="3">
    <source>
        <dbReference type="ARBA" id="ARBA00022106"/>
    </source>
</evidence>
<keyword evidence="8 10" id="KW-0472">Membrane</keyword>
<keyword evidence="12" id="KW-1185">Reference proteome</keyword>
<evidence type="ECO:0000256" key="7">
    <source>
        <dbReference type="ARBA" id="ARBA00022989"/>
    </source>
</evidence>
<keyword evidence="6 10" id="KW-0812">Transmembrane</keyword>
<evidence type="ECO:0000313" key="12">
    <source>
        <dbReference type="Proteomes" id="UP000193804"/>
    </source>
</evidence>
<feature type="transmembrane region" description="Helical" evidence="10">
    <location>
        <begin position="165"/>
        <end position="188"/>
    </location>
</feature>
<evidence type="ECO:0000256" key="2">
    <source>
        <dbReference type="ARBA" id="ARBA00008417"/>
    </source>
</evidence>
<feature type="transmembrane region" description="Helical" evidence="10">
    <location>
        <begin position="358"/>
        <end position="379"/>
    </location>
</feature>
<dbReference type="InterPro" id="IPR045070">
    <property type="entry name" value="MATE_MepA-like"/>
</dbReference>
<evidence type="ECO:0000256" key="6">
    <source>
        <dbReference type="ARBA" id="ARBA00022692"/>
    </source>
</evidence>
<gene>
    <name evidence="11" type="ORF">SAMN05661096_00477</name>
</gene>
<evidence type="ECO:0000256" key="9">
    <source>
        <dbReference type="ARBA" id="ARBA00023251"/>
    </source>
</evidence>
<name>A0A1X7ICN8_9BACT</name>
<dbReference type="Pfam" id="PF01554">
    <property type="entry name" value="MatE"/>
    <property type="match status" value="2"/>
</dbReference>
<dbReference type="InterPro" id="IPR002528">
    <property type="entry name" value="MATE_fam"/>
</dbReference>
<proteinExistence type="inferred from homology"/>
<dbReference type="GO" id="GO:0042910">
    <property type="term" value="F:xenobiotic transmembrane transporter activity"/>
    <property type="evidence" value="ECO:0007669"/>
    <property type="project" value="InterPro"/>
</dbReference>
<dbReference type="AlphaFoldDB" id="A0A1X7ICN8"/>
<keyword evidence="5" id="KW-1003">Cell membrane</keyword>
<sequence length="450" mass="48687">MTTSDEFGTKPINYLLRKQAIPSAIGILTLSIYGIVDTIFVGNFVGSIGIAAITVVIPITFLISSIGMGIGIGGASIISRALGSGKSEKANKTFGNQLTLTFILGIFFSLTCWIFIEPILKLFGAKGDILQPTIEYFQILLLGIPVLAFAMMSNSIFRAVGYPKVAMVVMIVPAIVNVILDPIFIAVLEWGIEGAAWATTFSYLFSAAYAAYFFLSGKTGFKIKKSDLVLDLKLTGEIFSIGSVTIARQGVVSLLFLVLNNSLFKYGGESAIAVYGIINRMMMLVNVPAIGITQGSMPIIGYNYGAELFRRVSLTLKNAIISATVLSSFIYAGILIFTPQIIGIFTKDQELIQQTVPALRITFLMTPLIAFQLISAAYFQALGKALPALLLTLTKQGFFLIPLLLILPNFYELDGIWIAFPIADLATAIVCMSYLVYDSKKIVLNPSSIS</sequence>
<dbReference type="GO" id="GO:0015297">
    <property type="term" value="F:antiporter activity"/>
    <property type="evidence" value="ECO:0007669"/>
    <property type="project" value="InterPro"/>
</dbReference>
<dbReference type="STRING" id="1028.SAMN05661096_00477"/>